<keyword evidence="5 6" id="KW-0472">Membrane</keyword>
<dbReference type="GO" id="GO:0006865">
    <property type="term" value="P:amino acid transport"/>
    <property type="evidence" value="ECO:0007669"/>
    <property type="project" value="InterPro"/>
</dbReference>
<comment type="caution">
    <text evidence="7">The sequence shown here is derived from an EMBL/GenBank/DDBJ whole genome shotgun (WGS) entry which is preliminary data.</text>
</comment>
<dbReference type="PANTHER" id="PTHR38825:SF2">
    <property type="entry name" value="LYSINE TRANSPORTER LYSE"/>
    <property type="match status" value="1"/>
</dbReference>
<evidence type="ECO:0000256" key="5">
    <source>
        <dbReference type="ARBA" id="ARBA00023136"/>
    </source>
</evidence>
<dbReference type="GO" id="GO:0005886">
    <property type="term" value="C:plasma membrane"/>
    <property type="evidence" value="ECO:0007669"/>
    <property type="project" value="UniProtKB-SubCell"/>
</dbReference>
<dbReference type="Proteomes" id="UP000240535">
    <property type="component" value="Unassembled WGS sequence"/>
</dbReference>
<organism evidence="7 8">
    <name type="scientific">Campylobacter blaseri</name>
    <dbReference type="NCBI Taxonomy" id="2042961"/>
    <lineage>
        <taxon>Bacteria</taxon>
        <taxon>Pseudomonadati</taxon>
        <taxon>Campylobacterota</taxon>
        <taxon>Epsilonproteobacteria</taxon>
        <taxon>Campylobacterales</taxon>
        <taxon>Campylobacteraceae</taxon>
        <taxon>Campylobacter</taxon>
    </lineage>
</organism>
<evidence type="ECO:0000256" key="3">
    <source>
        <dbReference type="ARBA" id="ARBA00022692"/>
    </source>
</evidence>
<reference evidence="8" key="1">
    <citation type="submission" date="2017-10" db="EMBL/GenBank/DDBJ databases">
        <title>Campylobacter species from seals.</title>
        <authorList>
            <person name="Gilbert M.J."/>
            <person name="Zomer A.L."/>
            <person name="Timmerman A.J."/>
            <person name="Duim B."/>
            <person name="Wagenaar J.A."/>
        </authorList>
    </citation>
    <scope>NUCLEOTIDE SEQUENCE [LARGE SCALE GENOMIC DNA]</scope>
    <source>
        <strain evidence="8">17S00004-5</strain>
    </source>
</reference>
<keyword evidence="8" id="KW-1185">Reference proteome</keyword>
<evidence type="ECO:0000256" key="4">
    <source>
        <dbReference type="ARBA" id="ARBA00022989"/>
    </source>
</evidence>
<dbReference type="Pfam" id="PF01810">
    <property type="entry name" value="LysE"/>
    <property type="match status" value="1"/>
</dbReference>
<evidence type="ECO:0000256" key="6">
    <source>
        <dbReference type="SAM" id="Phobius"/>
    </source>
</evidence>
<dbReference type="OrthoDB" id="5361502at2"/>
<gene>
    <name evidence="7" type="ORF">CQ405_05395</name>
</gene>
<evidence type="ECO:0000256" key="1">
    <source>
        <dbReference type="ARBA" id="ARBA00004651"/>
    </source>
</evidence>
<feature type="transmembrane region" description="Helical" evidence="6">
    <location>
        <begin position="37"/>
        <end position="61"/>
    </location>
</feature>
<keyword evidence="3 6" id="KW-0812">Transmembrane</keyword>
<feature type="transmembrane region" description="Helical" evidence="6">
    <location>
        <begin position="6"/>
        <end position="25"/>
    </location>
</feature>
<comment type="subcellular location">
    <subcellularLocation>
        <location evidence="1">Cell membrane</location>
        <topology evidence="1">Multi-pass membrane protein</topology>
    </subcellularLocation>
</comment>
<keyword evidence="2" id="KW-1003">Cell membrane</keyword>
<evidence type="ECO:0000313" key="7">
    <source>
        <dbReference type="EMBL" id="PSM51999.1"/>
    </source>
</evidence>
<sequence length="108" mass="11936">MQEFLQGIMIGLSVALPFGPLNILVMSYAIHSYKHALITGIGAVGADVIYYFLISIGVLQVLNSPEFFNILSVVGSLVLVYLAYDMYKNASKDIALETNLQKNNFKIF</sequence>
<proteinExistence type="predicted"/>
<dbReference type="EMBL" id="PDHH01000004">
    <property type="protein sequence ID" value="PSM51999.1"/>
    <property type="molecule type" value="Genomic_DNA"/>
</dbReference>
<keyword evidence="4 6" id="KW-1133">Transmembrane helix</keyword>
<evidence type="ECO:0000256" key="2">
    <source>
        <dbReference type="ARBA" id="ARBA00022475"/>
    </source>
</evidence>
<dbReference type="RefSeq" id="WP_106871474.1">
    <property type="nucleotide sequence ID" value="NZ_CP053841.1"/>
</dbReference>
<accession>A0A2P8R0I1</accession>
<dbReference type="AlphaFoldDB" id="A0A2P8R0I1"/>
<name>A0A2P8R0I1_9BACT</name>
<protein>
    <recommendedName>
        <fullName evidence="9">Lysine transporter LysE</fullName>
    </recommendedName>
</protein>
<dbReference type="InterPro" id="IPR001123">
    <property type="entry name" value="LeuE-type"/>
</dbReference>
<dbReference type="PANTHER" id="PTHR38825">
    <property type="entry name" value="LYSINE EXPORTER PROTEIN (LYSE/YGGA)"/>
    <property type="match status" value="1"/>
</dbReference>
<evidence type="ECO:0008006" key="9">
    <source>
        <dbReference type="Google" id="ProtNLM"/>
    </source>
</evidence>
<evidence type="ECO:0000313" key="8">
    <source>
        <dbReference type="Proteomes" id="UP000240535"/>
    </source>
</evidence>
<feature type="transmembrane region" description="Helical" evidence="6">
    <location>
        <begin position="67"/>
        <end position="84"/>
    </location>
</feature>